<proteinExistence type="predicted"/>
<dbReference type="OrthoDB" id="8759078at2"/>
<reference evidence="2 3" key="1">
    <citation type="submission" date="2019-11" db="EMBL/GenBank/DDBJ databases">
        <title>Caenimonas koreensis gen. nov., sp. nov., isolated from activated sludge.</title>
        <authorList>
            <person name="Seung H.R."/>
        </authorList>
    </citation>
    <scope>NUCLEOTIDE SEQUENCE [LARGE SCALE GENOMIC DNA]</scope>
    <source>
        <strain evidence="2 3">EMB320</strain>
    </source>
</reference>
<accession>A0A844AW11</accession>
<sequence length="138" mass="14494">MTAVDPASQLAALIRAQVGFARSRRAGGKVASGARTRRKPQVAHASGDLSSAVAVRIRSIGRDDPDRASKALRMFLETVVMAELGPDIANDPNFAVMLDHVEHQLDSDAEIALAAQQAAKFLLQTADATNADGYASPG</sequence>
<feature type="region of interest" description="Disordered" evidence="1">
    <location>
        <begin position="27"/>
        <end position="47"/>
    </location>
</feature>
<protein>
    <submittedName>
        <fullName evidence="2">Uncharacterized protein</fullName>
    </submittedName>
</protein>
<dbReference type="EMBL" id="WJBU01000015">
    <property type="protein sequence ID" value="MRD48700.1"/>
    <property type="molecule type" value="Genomic_DNA"/>
</dbReference>
<evidence type="ECO:0000256" key="1">
    <source>
        <dbReference type="SAM" id="MobiDB-lite"/>
    </source>
</evidence>
<keyword evidence="3" id="KW-1185">Reference proteome</keyword>
<comment type="caution">
    <text evidence="2">The sequence shown here is derived from an EMBL/GenBank/DDBJ whole genome shotgun (WGS) entry which is preliminary data.</text>
</comment>
<name>A0A844AW11_9BURK</name>
<dbReference type="RefSeq" id="WP_153586023.1">
    <property type="nucleotide sequence ID" value="NZ_WJBU01000015.1"/>
</dbReference>
<dbReference type="Proteomes" id="UP000487350">
    <property type="component" value="Unassembled WGS sequence"/>
</dbReference>
<organism evidence="2 3">
    <name type="scientific">Caenimonas koreensis DSM 17982</name>
    <dbReference type="NCBI Taxonomy" id="1121255"/>
    <lineage>
        <taxon>Bacteria</taxon>
        <taxon>Pseudomonadati</taxon>
        <taxon>Pseudomonadota</taxon>
        <taxon>Betaproteobacteria</taxon>
        <taxon>Burkholderiales</taxon>
        <taxon>Comamonadaceae</taxon>
        <taxon>Caenimonas</taxon>
    </lineage>
</organism>
<evidence type="ECO:0000313" key="2">
    <source>
        <dbReference type="EMBL" id="MRD48700.1"/>
    </source>
</evidence>
<gene>
    <name evidence="2" type="ORF">GHT07_15530</name>
</gene>
<dbReference type="AlphaFoldDB" id="A0A844AW11"/>
<evidence type="ECO:0000313" key="3">
    <source>
        <dbReference type="Proteomes" id="UP000487350"/>
    </source>
</evidence>